<protein>
    <submittedName>
        <fullName evidence="2">Uncharacterized protein</fullName>
    </submittedName>
</protein>
<keyword evidence="3" id="KW-1185">Reference proteome</keyword>
<accession>A0A3M7PCJ7</accession>
<gene>
    <name evidence="2" type="ORF">BpHYR1_004810</name>
</gene>
<feature type="chain" id="PRO_5018037681" evidence="1">
    <location>
        <begin position="28"/>
        <end position="114"/>
    </location>
</feature>
<dbReference type="EMBL" id="REGN01012146">
    <property type="protein sequence ID" value="RMZ96490.1"/>
    <property type="molecule type" value="Genomic_DNA"/>
</dbReference>
<evidence type="ECO:0000313" key="2">
    <source>
        <dbReference type="EMBL" id="RMZ96490.1"/>
    </source>
</evidence>
<sequence length="114" mass="12681">MLPTKPSHVTLALCFISVCSIYSKSFAYDSDGYLSSDFTTLYLTDSHSNGHTDLILLLKFDSISSRKTLKEQDCSSRVSQGLLFSNTKLFPTSSHLHFLNDSAAIKASKHSAWR</sequence>
<name>A0A3M7PCJ7_BRAPC</name>
<proteinExistence type="predicted"/>
<feature type="signal peptide" evidence="1">
    <location>
        <begin position="1"/>
        <end position="27"/>
    </location>
</feature>
<comment type="caution">
    <text evidence="2">The sequence shown here is derived from an EMBL/GenBank/DDBJ whole genome shotgun (WGS) entry which is preliminary data.</text>
</comment>
<evidence type="ECO:0000256" key="1">
    <source>
        <dbReference type="SAM" id="SignalP"/>
    </source>
</evidence>
<evidence type="ECO:0000313" key="3">
    <source>
        <dbReference type="Proteomes" id="UP000276133"/>
    </source>
</evidence>
<organism evidence="2 3">
    <name type="scientific">Brachionus plicatilis</name>
    <name type="common">Marine rotifer</name>
    <name type="synonym">Brachionus muelleri</name>
    <dbReference type="NCBI Taxonomy" id="10195"/>
    <lineage>
        <taxon>Eukaryota</taxon>
        <taxon>Metazoa</taxon>
        <taxon>Spiralia</taxon>
        <taxon>Gnathifera</taxon>
        <taxon>Rotifera</taxon>
        <taxon>Eurotatoria</taxon>
        <taxon>Monogononta</taxon>
        <taxon>Pseudotrocha</taxon>
        <taxon>Ploima</taxon>
        <taxon>Brachionidae</taxon>
        <taxon>Brachionus</taxon>
    </lineage>
</organism>
<keyword evidence="1" id="KW-0732">Signal</keyword>
<dbReference type="AlphaFoldDB" id="A0A3M7PCJ7"/>
<dbReference type="Proteomes" id="UP000276133">
    <property type="component" value="Unassembled WGS sequence"/>
</dbReference>
<reference evidence="2 3" key="1">
    <citation type="journal article" date="2018" name="Sci. Rep.">
        <title>Genomic signatures of local adaptation to the degree of environmental predictability in rotifers.</title>
        <authorList>
            <person name="Franch-Gras L."/>
            <person name="Hahn C."/>
            <person name="Garcia-Roger E.M."/>
            <person name="Carmona M.J."/>
            <person name="Serra M."/>
            <person name="Gomez A."/>
        </authorList>
    </citation>
    <scope>NUCLEOTIDE SEQUENCE [LARGE SCALE GENOMIC DNA]</scope>
    <source>
        <strain evidence="2">HYR1</strain>
    </source>
</reference>